<gene>
    <name evidence="2" type="ORF">KIN20_025731</name>
</gene>
<feature type="region of interest" description="Disordered" evidence="1">
    <location>
        <begin position="1"/>
        <end position="22"/>
    </location>
</feature>
<keyword evidence="3" id="KW-1185">Reference proteome</keyword>
<evidence type="ECO:0000313" key="3">
    <source>
        <dbReference type="Proteomes" id="UP001196413"/>
    </source>
</evidence>
<feature type="compositionally biased region" description="Polar residues" evidence="1">
    <location>
        <begin position="1"/>
        <end position="15"/>
    </location>
</feature>
<feature type="non-terminal residue" evidence="2">
    <location>
        <position position="1"/>
    </location>
</feature>
<comment type="caution">
    <text evidence="2">The sequence shown here is derived from an EMBL/GenBank/DDBJ whole genome shotgun (WGS) entry which is preliminary data.</text>
</comment>
<dbReference type="AlphaFoldDB" id="A0AAD5N9N3"/>
<organism evidence="2 3">
    <name type="scientific">Parelaphostrongylus tenuis</name>
    <name type="common">Meningeal worm</name>
    <dbReference type="NCBI Taxonomy" id="148309"/>
    <lineage>
        <taxon>Eukaryota</taxon>
        <taxon>Metazoa</taxon>
        <taxon>Ecdysozoa</taxon>
        <taxon>Nematoda</taxon>
        <taxon>Chromadorea</taxon>
        <taxon>Rhabditida</taxon>
        <taxon>Rhabditina</taxon>
        <taxon>Rhabditomorpha</taxon>
        <taxon>Strongyloidea</taxon>
        <taxon>Metastrongylidae</taxon>
        <taxon>Parelaphostrongylus</taxon>
    </lineage>
</organism>
<dbReference type="EMBL" id="JAHQIW010005269">
    <property type="protein sequence ID" value="KAJ1365437.1"/>
    <property type="molecule type" value="Genomic_DNA"/>
</dbReference>
<reference evidence="2" key="1">
    <citation type="submission" date="2021-06" db="EMBL/GenBank/DDBJ databases">
        <title>Parelaphostrongylus tenuis whole genome reference sequence.</title>
        <authorList>
            <person name="Garwood T.J."/>
            <person name="Larsen P.A."/>
            <person name="Fountain-Jones N.M."/>
            <person name="Garbe J.R."/>
            <person name="Macchietto M.G."/>
            <person name="Kania S.A."/>
            <person name="Gerhold R.W."/>
            <person name="Richards J.E."/>
            <person name="Wolf T.M."/>
        </authorList>
    </citation>
    <scope>NUCLEOTIDE SEQUENCE</scope>
    <source>
        <strain evidence="2">MNPRO001-30</strain>
        <tissue evidence="2">Meninges</tissue>
    </source>
</reference>
<evidence type="ECO:0000313" key="2">
    <source>
        <dbReference type="EMBL" id="KAJ1365437.1"/>
    </source>
</evidence>
<protein>
    <submittedName>
        <fullName evidence="2">Uncharacterized protein</fullName>
    </submittedName>
</protein>
<name>A0AAD5N9N3_PARTN</name>
<accession>A0AAD5N9N3</accession>
<sequence>RTQSDPRLASYSSQHALPEMGTEPSEAYLQLWRDDPPLFTKFLRHGHPYPPLYDCSNKTIDEWYKTGSVQWPLGLYFLLTGVLLEKRLGPEQRREAPLQPPPFPQTLSITTIRILASHLWGLCTNGDQAQK</sequence>
<dbReference type="Proteomes" id="UP001196413">
    <property type="component" value="Unassembled WGS sequence"/>
</dbReference>
<proteinExistence type="predicted"/>
<evidence type="ECO:0000256" key="1">
    <source>
        <dbReference type="SAM" id="MobiDB-lite"/>
    </source>
</evidence>